<keyword evidence="3" id="KW-1185">Reference proteome</keyword>
<dbReference type="Proteomes" id="UP000001823">
    <property type="component" value="Chromosome"/>
</dbReference>
<evidence type="ECO:0000313" key="3">
    <source>
        <dbReference type="Proteomes" id="UP000001823"/>
    </source>
</evidence>
<dbReference type="PROSITE" id="PS51257">
    <property type="entry name" value="PROKAR_LIPOPROTEIN"/>
    <property type="match status" value="1"/>
</dbReference>
<dbReference type="InterPro" id="IPR025648">
    <property type="entry name" value="DUF4358"/>
</dbReference>
<evidence type="ECO:0000313" key="2">
    <source>
        <dbReference type="EMBL" id="ABG83084.1"/>
    </source>
</evidence>
<sequence>MKKFLISVLASVMIGATLTSCGAKDNNGTNVEQSDIKMSMSASDMTNKLVDAGMVIMPMPVDDQMAKELYHLNLDDVEEYGISETGRSPGNALIIIAKAKEGKVESVKASLDKVLEDKIGKAFYPEEKEIAESSEVKVKGNYVSLFILPQDQLEEANKIYEGEFK</sequence>
<proteinExistence type="predicted"/>
<keyword evidence="1" id="KW-0732">Signal</keyword>
<keyword evidence="2" id="KW-0449">Lipoprotein</keyword>
<dbReference type="STRING" id="195103.CPF_1767"/>
<dbReference type="PaxDb" id="195103-CPF_1767"/>
<gene>
    <name evidence="2" type="ordered locus">CPF_1767</name>
</gene>
<evidence type="ECO:0000256" key="1">
    <source>
        <dbReference type="SAM" id="SignalP"/>
    </source>
</evidence>
<reference evidence="2 3" key="1">
    <citation type="journal article" date="2006" name="Genome Res.">
        <title>Skewed genomic variability in strains of the toxigenic bacterial pathogen, Clostridium perfringens.</title>
        <authorList>
            <person name="Myers G.S."/>
            <person name="Rasko D.A."/>
            <person name="Cheung J.K."/>
            <person name="Ravel J."/>
            <person name="Seshadri R."/>
            <person name="Deboy R.T."/>
            <person name="Ren Q."/>
            <person name="Varga J."/>
            <person name="Awad M.M."/>
            <person name="Brinkac L.M."/>
            <person name="Daugherty S.C."/>
            <person name="Haft D.H."/>
            <person name="Dodson R.J."/>
            <person name="Madupu R."/>
            <person name="Nelson W.C."/>
            <person name="Rosovitz M.J."/>
            <person name="Sullivan S.A."/>
            <person name="Khouri H."/>
            <person name="Dimitrov G.I."/>
            <person name="Watkins K.L."/>
            <person name="Mulligan S."/>
            <person name="Benton J."/>
            <person name="Radune D."/>
            <person name="Fisher D.J."/>
            <person name="Atkins H.S."/>
            <person name="Hiscox T."/>
            <person name="Jost B.H."/>
            <person name="Billington S.J."/>
            <person name="Songer J.G."/>
            <person name="McClane B.A."/>
            <person name="Titball R.W."/>
            <person name="Rood J.I."/>
            <person name="Melville S.B."/>
            <person name="Paulsen I.T."/>
        </authorList>
    </citation>
    <scope>NUCLEOTIDE SEQUENCE [LARGE SCALE GENOMIC DNA]</scope>
    <source>
        <strain evidence="3">ATCC 13124 / DSM 756 / JCM 1290 / NCIMB 6125 / NCTC 8237 / S 107 / Type A</strain>
    </source>
</reference>
<organism evidence="2 3">
    <name type="scientific">Clostridium perfringens (strain ATCC 13124 / DSM 756 / JCM 1290 / NCIMB 6125 / NCTC 8237 / Type A)</name>
    <dbReference type="NCBI Taxonomy" id="195103"/>
    <lineage>
        <taxon>Bacteria</taxon>
        <taxon>Bacillati</taxon>
        <taxon>Bacillota</taxon>
        <taxon>Clostridia</taxon>
        <taxon>Eubacteriales</taxon>
        <taxon>Clostridiaceae</taxon>
        <taxon>Clostridium</taxon>
    </lineage>
</organism>
<accession>A0A0H2YQ55</accession>
<name>A0A0H2YQ55_CLOP1</name>
<dbReference type="EMBL" id="CP000246">
    <property type="protein sequence ID" value="ABG83084.1"/>
    <property type="molecule type" value="Genomic_DNA"/>
</dbReference>
<dbReference type="eggNOG" id="ENOG503321F">
    <property type="taxonomic scope" value="Bacteria"/>
</dbReference>
<dbReference type="AlphaFoldDB" id="A0A0H2YQ55"/>
<dbReference type="RefSeq" id="WP_003478097.1">
    <property type="nucleotide sequence ID" value="NC_008261.1"/>
</dbReference>
<dbReference type="KEGG" id="cpf:CPF_1767"/>
<feature type="chain" id="PRO_5002602478" evidence="1">
    <location>
        <begin position="24"/>
        <end position="165"/>
    </location>
</feature>
<dbReference type="HOGENOM" id="CLU_1624256_0_0_9"/>
<protein>
    <submittedName>
        <fullName evidence="2">Lipoprotein</fullName>
    </submittedName>
</protein>
<feature type="signal peptide" evidence="1">
    <location>
        <begin position="1"/>
        <end position="23"/>
    </location>
</feature>
<dbReference type="Pfam" id="PF14270">
    <property type="entry name" value="DUF4358"/>
    <property type="match status" value="1"/>
</dbReference>